<feature type="region of interest" description="Disordered" evidence="1">
    <location>
        <begin position="65"/>
        <end position="87"/>
    </location>
</feature>
<dbReference type="AlphaFoldDB" id="A0AAN7UZ82"/>
<evidence type="ECO:0000313" key="3">
    <source>
        <dbReference type="Proteomes" id="UP001305414"/>
    </source>
</evidence>
<keyword evidence="3" id="KW-1185">Reference proteome</keyword>
<comment type="caution">
    <text evidence="2">The sequence shown here is derived from an EMBL/GenBank/DDBJ whole genome shotgun (WGS) entry which is preliminary data.</text>
</comment>
<dbReference type="Proteomes" id="UP001305414">
    <property type="component" value="Unassembled WGS sequence"/>
</dbReference>
<evidence type="ECO:0000313" key="2">
    <source>
        <dbReference type="EMBL" id="KAK5637629.1"/>
    </source>
</evidence>
<protein>
    <submittedName>
        <fullName evidence="2">Uncharacterized protein</fullName>
    </submittedName>
</protein>
<sequence length="121" mass="13602">MFLGIAALPVSHFVSNVICVLEREMSWDYELLQGLEARPSSRLEIYKAAILWCLYALKLTDGSKRSERTDGVHVGIRSKGKQPETEQQRDLIICMTADIDEISPPLIDRVPDLTDEWAAVG</sequence>
<name>A0AAN7UZ82_9PEZI</name>
<evidence type="ECO:0000256" key="1">
    <source>
        <dbReference type="SAM" id="MobiDB-lite"/>
    </source>
</evidence>
<gene>
    <name evidence="2" type="ORF">RRF57_013344</name>
</gene>
<proteinExistence type="predicted"/>
<dbReference type="EMBL" id="JAWHQM010000182">
    <property type="protein sequence ID" value="KAK5637629.1"/>
    <property type="molecule type" value="Genomic_DNA"/>
</dbReference>
<accession>A0AAN7UZ82</accession>
<organism evidence="2 3">
    <name type="scientific">Xylaria bambusicola</name>
    <dbReference type="NCBI Taxonomy" id="326684"/>
    <lineage>
        <taxon>Eukaryota</taxon>
        <taxon>Fungi</taxon>
        <taxon>Dikarya</taxon>
        <taxon>Ascomycota</taxon>
        <taxon>Pezizomycotina</taxon>
        <taxon>Sordariomycetes</taxon>
        <taxon>Xylariomycetidae</taxon>
        <taxon>Xylariales</taxon>
        <taxon>Xylariaceae</taxon>
        <taxon>Xylaria</taxon>
    </lineage>
</organism>
<reference evidence="2 3" key="1">
    <citation type="submission" date="2023-10" db="EMBL/GenBank/DDBJ databases">
        <title>Draft genome sequence of Xylaria bambusicola isolate GMP-LS, the root and basal stem rot pathogen of sugarcane in Indonesia.</title>
        <authorList>
            <person name="Selvaraj P."/>
            <person name="Muralishankar V."/>
            <person name="Muruganantham S."/>
            <person name="Sp S."/>
            <person name="Haryani S."/>
            <person name="Lau K.J.X."/>
            <person name="Naqvi N.I."/>
        </authorList>
    </citation>
    <scope>NUCLEOTIDE SEQUENCE [LARGE SCALE GENOMIC DNA]</scope>
    <source>
        <strain evidence="2">GMP-LS</strain>
    </source>
</reference>